<gene>
    <name evidence="6" type="ORF">EIP91_004734</name>
</gene>
<evidence type="ECO:0000313" key="7">
    <source>
        <dbReference type="Proteomes" id="UP000292702"/>
    </source>
</evidence>
<evidence type="ECO:0000256" key="3">
    <source>
        <dbReference type="ARBA" id="ARBA00023128"/>
    </source>
</evidence>
<dbReference type="Pfam" id="PF04430">
    <property type="entry name" value="DUF498"/>
    <property type="match status" value="1"/>
</dbReference>
<evidence type="ECO:0000313" key="6">
    <source>
        <dbReference type="EMBL" id="TCD63965.1"/>
    </source>
</evidence>
<dbReference type="AlphaFoldDB" id="A0A4R0REG2"/>
<reference evidence="6 7" key="1">
    <citation type="submission" date="2018-11" db="EMBL/GenBank/DDBJ databases">
        <title>Genome assembly of Steccherinum ochraceum LE-BIN_3174, the white-rot fungus of the Steccherinaceae family (The Residual Polyporoid clade, Polyporales, Basidiomycota).</title>
        <authorList>
            <person name="Fedorova T.V."/>
            <person name="Glazunova O.A."/>
            <person name="Landesman E.O."/>
            <person name="Moiseenko K.V."/>
            <person name="Psurtseva N.V."/>
            <person name="Savinova O.S."/>
            <person name="Shakhova N.V."/>
            <person name="Tyazhelova T.V."/>
            <person name="Vasina D.V."/>
        </authorList>
    </citation>
    <scope>NUCLEOTIDE SEQUENCE [LARGE SCALE GENOMIC DNA]</scope>
    <source>
        <strain evidence="6 7">LE-BIN_3174</strain>
    </source>
</reference>
<dbReference type="PANTHER" id="PTHR21192:SF2">
    <property type="entry name" value="NADH DEHYDROGENASE [UBIQUINONE] 1 ALPHA SUBCOMPLEX ASSEMBLY FACTOR 3"/>
    <property type="match status" value="1"/>
</dbReference>
<evidence type="ECO:0000256" key="1">
    <source>
        <dbReference type="ARBA" id="ARBA00004173"/>
    </source>
</evidence>
<comment type="similarity">
    <text evidence="4">Belongs to the NDUFAF3 family.</text>
</comment>
<dbReference type="SUPFAM" id="SSF64076">
    <property type="entry name" value="MTH938-like"/>
    <property type="match status" value="1"/>
</dbReference>
<dbReference type="PANTHER" id="PTHR21192">
    <property type="entry name" value="NUCLEAR PROTEIN E3-3"/>
    <property type="match status" value="1"/>
</dbReference>
<name>A0A4R0REG2_9APHY</name>
<feature type="region of interest" description="Disordered" evidence="5">
    <location>
        <begin position="1"/>
        <end position="37"/>
    </location>
</feature>
<dbReference type="STRING" id="92696.A0A4R0REG2"/>
<evidence type="ECO:0000256" key="4">
    <source>
        <dbReference type="ARBA" id="ARBA00049984"/>
    </source>
</evidence>
<dbReference type="InterPro" id="IPR034095">
    <property type="entry name" value="NDUF3"/>
</dbReference>
<dbReference type="GO" id="GO:0005743">
    <property type="term" value="C:mitochondrial inner membrane"/>
    <property type="evidence" value="ECO:0007669"/>
    <property type="project" value="TreeGrafter"/>
</dbReference>
<dbReference type="InterPro" id="IPR007523">
    <property type="entry name" value="NDUFAF3/AAMDC"/>
</dbReference>
<dbReference type="CDD" id="cd05125">
    <property type="entry name" value="Mth938_2P1-like"/>
    <property type="match status" value="1"/>
</dbReference>
<feature type="compositionally biased region" description="Low complexity" evidence="5">
    <location>
        <begin position="1"/>
        <end position="23"/>
    </location>
</feature>
<protein>
    <recommendedName>
        <fullName evidence="2">NADH dehydrogenase [ubiquinone] 1 alpha subcomplex assembly factor 3</fullName>
    </recommendedName>
</protein>
<proteinExistence type="inferred from homology"/>
<keyword evidence="7" id="KW-1185">Reference proteome</keyword>
<keyword evidence="3" id="KW-0496">Mitochondrion</keyword>
<evidence type="ECO:0000256" key="5">
    <source>
        <dbReference type="SAM" id="MobiDB-lite"/>
    </source>
</evidence>
<dbReference type="Proteomes" id="UP000292702">
    <property type="component" value="Unassembled WGS sequence"/>
</dbReference>
<evidence type="ECO:0000256" key="2">
    <source>
        <dbReference type="ARBA" id="ARBA00021776"/>
    </source>
</evidence>
<comment type="caution">
    <text evidence="6">The sequence shown here is derived from an EMBL/GenBank/DDBJ whole genome shotgun (WGS) entry which is preliminary data.</text>
</comment>
<dbReference type="GO" id="GO:0032981">
    <property type="term" value="P:mitochondrial respiratory chain complex I assembly"/>
    <property type="evidence" value="ECO:0007669"/>
    <property type="project" value="InterPro"/>
</dbReference>
<dbReference type="InterPro" id="IPR036748">
    <property type="entry name" value="MTH938-like_sf"/>
</dbReference>
<dbReference type="EMBL" id="RWJN01000264">
    <property type="protein sequence ID" value="TCD63965.1"/>
    <property type="molecule type" value="Genomic_DNA"/>
</dbReference>
<dbReference type="OrthoDB" id="20681at2759"/>
<dbReference type="Gene3D" id="3.40.1230.10">
    <property type="entry name" value="MTH938-like"/>
    <property type="match status" value="1"/>
</dbReference>
<sequence>MLRSALQSTTLRQLSSTRSAAIRASRHRPLHTTPPARQIPTALNNILAGGATPAVQVKTITSEGIELEDGLIIPSACIFLNGKVLLWDTPEQLWDGWKEEHFEVFEVVVPKPEILLLGTGKTVVPPPPSIRQYLSKIGVQIDVMNTWNACSTYNLLSEEGRRVAAALLPVSPRPWSKAPPQ</sequence>
<comment type="subcellular location">
    <subcellularLocation>
        <location evidence="1">Mitochondrion</location>
    </subcellularLocation>
</comment>
<accession>A0A4R0REG2</accession>
<organism evidence="6 7">
    <name type="scientific">Steccherinum ochraceum</name>
    <dbReference type="NCBI Taxonomy" id="92696"/>
    <lineage>
        <taxon>Eukaryota</taxon>
        <taxon>Fungi</taxon>
        <taxon>Dikarya</taxon>
        <taxon>Basidiomycota</taxon>
        <taxon>Agaricomycotina</taxon>
        <taxon>Agaricomycetes</taxon>
        <taxon>Polyporales</taxon>
        <taxon>Steccherinaceae</taxon>
        <taxon>Steccherinum</taxon>
    </lineage>
</organism>